<proteinExistence type="predicted"/>
<evidence type="ECO:0000313" key="1">
    <source>
        <dbReference type="EMBL" id="AIQ56057.1"/>
    </source>
</evidence>
<dbReference type="SUPFAM" id="SSF46785">
    <property type="entry name" value="Winged helix' DNA-binding domain"/>
    <property type="match status" value="1"/>
</dbReference>
<accession>A0A089L5J5</accession>
<gene>
    <name evidence="1" type="ORF">PBOR_03080</name>
</gene>
<protein>
    <submittedName>
        <fullName evidence="1">Uncharacterized protein</fullName>
    </submittedName>
</protein>
<dbReference type="OrthoDB" id="2679037at2"/>
<dbReference type="KEGG" id="pbd:PBOR_03080"/>
<reference evidence="1" key="1">
    <citation type="submission" date="2014-08" db="EMBL/GenBank/DDBJ databases">
        <title>Comparative genomics of the Paenibacillus odorifer group.</title>
        <authorList>
            <person name="den Bakker H.C."/>
            <person name="Tsai Y.-C.Y.-C."/>
            <person name="Martin N."/>
            <person name="Korlach J."/>
            <person name="Wiedmann M."/>
        </authorList>
    </citation>
    <scope>NUCLEOTIDE SEQUENCE [LARGE SCALE GENOMIC DNA]</scope>
    <source>
        <strain evidence="1">DSM 13188</strain>
    </source>
</reference>
<dbReference type="InterPro" id="IPR036390">
    <property type="entry name" value="WH_DNA-bd_sf"/>
</dbReference>
<dbReference type="AlphaFoldDB" id="A0A089L5J5"/>
<name>A0A089L5J5_PAEBO</name>
<dbReference type="RefSeq" id="WP_042218848.1">
    <property type="nucleotide sequence ID" value="NZ_CP009285.1"/>
</dbReference>
<evidence type="ECO:0000313" key="2">
    <source>
        <dbReference type="Proteomes" id="UP000029518"/>
    </source>
</evidence>
<sequence>MRADVQNLFIGIHMLYFAHERNLTLTEMQPELEELGYRVAEREVKQELERLTQENFLTSHGEAYSITGTGIEEFKAIQAKLGVLCTEVLKPVKAAGTSG</sequence>
<organism evidence="1 2">
    <name type="scientific">Paenibacillus borealis</name>
    <dbReference type="NCBI Taxonomy" id="160799"/>
    <lineage>
        <taxon>Bacteria</taxon>
        <taxon>Bacillati</taxon>
        <taxon>Bacillota</taxon>
        <taxon>Bacilli</taxon>
        <taxon>Bacillales</taxon>
        <taxon>Paenibacillaceae</taxon>
        <taxon>Paenibacillus</taxon>
    </lineage>
</organism>
<dbReference type="Proteomes" id="UP000029518">
    <property type="component" value="Chromosome"/>
</dbReference>
<dbReference type="HOGENOM" id="CLU_2317567_0_0_9"/>
<keyword evidence="2" id="KW-1185">Reference proteome</keyword>
<dbReference type="EMBL" id="CP009285">
    <property type="protein sequence ID" value="AIQ56057.1"/>
    <property type="molecule type" value="Genomic_DNA"/>
</dbReference>